<dbReference type="InterPro" id="IPR023376">
    <property type="entry name" value="YqcC-like_dom"/>
</dbReference>
<evidence type="ECO:0000313" key="3">
    <source>
        <dbReference type="Proteomes" id="UP000283255"/>
    </source>
</evidence>
<organism evidence="2 3">
    <name type="scientific">Motilimonas pumila</name>
    <dbReference type="NCBI Taxonomy" id="2303987"/>
    <lineage>
        <taxon>Bacteria</taxon>
        <taxon>Pseudomonadati</taxon>
        <taxon>Pseudomonadota</taxon>
        <taxon>Gammaproteobacteria</taxon>
        <taxon>Alteromonadales</taxon>
        <taxon>Alteromonadales genera incertae sedis</taxon>
        <taxon>Motilimonas</taxon>
    </lineage>
</organism>
<dbReference type="Pfam" id="PF04287">
    <property type="entry name" value="DUF446"/>
    <property type="match status" value="1"/>
</dbReference>
<dbReference type="GO" id="GO:0044010">
    <property type="term" value="P:single-species biofilm formation"/>
    <property type="evidence" value="ECO:0007669"/>
    <property type="project" value="TreeGrafter"/>
</dbReference>
<dbReference type="OrthoDB" id="8794567at2"/>
<dbReference type="PANTHER" id="PTHR39586">
    <property type="entry name" value="CYTOPLASMIC PROTEIN-RELATED"/>
    <property type="match status" value="1"/>
</dbReference>
<dbReference type="InterPro" id="IPR036814">
    <property type="entry name" value="YqcC-like_sf"/>
</dbReference>
<dbReference type="InterPro" id="IPR007384">
    <property type="entry name" value="UCP006257"/>
</dbReference>
<dbReference type="Proteomes" id="UP000283255">
    <property type="component" value="Unassembled WGS sequence"/>
</dbReference>
<dbReference type="AlphaFoldDB" id="A0A418YJN0"/>
<name>A0A418YJN0_9GAMM</name>
<evidence type="ECO:0000259" key="1">
    <source>
        <dbReference type="Pfam" id="PF04287"/>
    </source>
</evidence>
<comment type="caution">
    <text evidence="2">The sequence shown here is derived from an EMBL/GenBank/DDBJ whole genome shotgun (WGS) entry which is preliminary data.</text>
</comment>
<accession>A0A418YJN0</accession>
<protein>
    <submittedName>
        <fullName evidence="2">YqcC family protein</fullName>
    </submittedName>
</protein>
<feature type="domain" description="YqcC-like" evidence="1">
    <location>
        <begin position="8"/>
        <end position="101"/>
    </location>
</feature>
<reference evidence="2 3" key="1">
    <citation type="submission" date="2018-09" db="EMBL/GenBank/DDBJ databases">
        <authorList>
            <person name="Wang F."/>
        </authorList>
    </citation>
    <scope>NUCLEOTIDE SEQUENCE [LARGE SCALE GENOMIC DNA]</scope>
    <source>
        <strain evidence="2 3">PLHSC7-2</strain>
    </source>
</reference>
<dbReference type="Gene3D" id="1.20.1440.40">
    <property type="entry name" value="YqcC-like"/>
    <property type="match status" value="1"/>
</dbReference>
<sequence>MNSSDILEDLLKTLCQQMHAAELWQDHLINGKAFESKMPFCADTMTYQQWLQFVFVPKMMDILANEQPVPTRMALAPMGEQAFLQVPNTRSVIKTLRMIDQFCTTGEVKG</sequence>
<keyword evidence="3" id="KW-1185">Reference proteome</keyword>
<dbReference type="SUPFAM" id="SSF158452">
    <property type="entry name" value="YqcC-like"/>
    <property type="match status" value="1"/>
</dbReference>
<reference evidence="2 3" key="2">
    <citation type="submission" date="2019-01" db="EMBL/GenBank/DDBJ databases">
        <title>Motilimonas pumilus sp. nov., isolated from the gut of sea cucumber (Apostichopus japonicus).</title>
        <authorList>
            <person name="Wang F.-Q."/>
            <person name="Ren L.-H."/>
            <person name="Lin Y.-W."/>
            <person name="Sun G.-H."/>
            <person name="Du Z.-J."/>
            <person name="Zhao J.-X."/>
            <person name="Liu X.-J."/>
            <person name="Liu L.-J."/>
        </authorList>
    </citation>
    <scope>NUCLEOTIDE SEQUENCE [LARGE SCALE GENOMIC DNA]</scope>
    <source>
        <strain evidence="2 3">PLHSC7-2</strain>
    </source>
</reference>
<dbReference type="EMBL" id="QZCH01000001">
    <property type="protein sequence ID" value="RJG51192.1"/>
    <property type="molecule type" value="Genomic_DNA"/>
</dbReference>
<gene>
    <name evidence="2" type="ORF">D1Z90_00160</name>
</gene>
<proteinExistence type="predicted"/>
<dbReference type="PANTHER" id="PTHR39586:SF1">
    <property type="entry name" value="CYTOPLASMIC PROTEIN"/>
    <property type="match status" value="1"/>
</dbReference>
<dbReference type="RefSeq" id="WP_119908740.1">
    <property type="nucleotide sequence ID" value="NZ_QZCH01000001.1"/>
</dbReference>
<evidence type="ECO:0000313" key="2">
    <source>
        <dbReference type="EMBL" id="RJG51192.1"/>
    </source>
</evidence>